<dbReference type="PANTHER" id="PTHR18895:SF74">
    <property type="entry name" value="MTRF1L RELEASE FACTOR GLUTAMINE METHYLTRANSFERASE"/>
    <property type="match status" value="1"/>
</dbReference>
<accession>H8GAV7</accession>
<evidence type="ECO:0000313" key="9">
    <source>
        <dbReference type="Proteomes" id="UP000004705"/>
    </source>
</evidence>
<dbReference type="InterPro" id="IPR002052">
    <property type="entry name" value="DNA_methylase_N6_adenine_CS"/>
</dbReference>
<gene>
    <name evidence="5" type="primary">prmC</name>
    <name evidence="8" type="ORF">SacazDRAFT_01719</name>
</gene>
<dbReference type="Gene3D" id="1.10.8.10">
    <property type="entry name" value="DNA helicase RuvA subunit, C-terminal domain"/>
    <property type="match status" value="1"/>
</dbReference>
<protein>
    <recommendedName>
        <fullName evidence="5">Release factor glutamine methyltransferase</fullName>
        <shortName evidence="5">RF MTase</shortName>
        <ecNumber evidence="5">2.1.1.297</ecNumber>
    </recommendedName>
    <alternativeName>
        <fullName evidence="5">N5-glutamine methyltransferase PrmC</fullName>
    </alternativeName>
    <alternativeName>
        <fullName evidence="5">Protein-(glutamine-N5) MTase PrmC</fullName>
    </alternativeName>
    <alternativeName>
        <fullName evidence="5">Protein-glutamine N-methyltransferase PrmC</fullName>
    </alternativeName>
</protein>
<evidence type="ECO:0000256" key="5">
    <source>
        <dbReference type="HAMAP-Rule" id="MF_02126"/>
    </source>
</evidence>
<dbReference type="Proteomes" id="UP000004705">
    <property type="component" value="Chromosome"/>
</dbReference>
<sequence>MWAWSPSSDTCASLDAVKRMPLRLALLEAARILEEAGVASPRTEAELIAAHVLGVDRGRLPLVPLVDPPVVDAIGRVVNERATRVPLQYLLGGAVMGAVSVRVGPGVFVPRPETELLLEWGLTLLKGREYPVVVDLCTGSGALALAVAHARPDAVVYAVDNDPDALAWARHNADLRAEAGDTPIRLYSGDVTDDTVFAELDGLVDLVLCNPPYVPQGTPVPPEVADYDPPQAVFAAHGGLEVIRHVVTMAARLLKPGGGVAIEHDDTHAHAVPPLLEARRVLTDVADHPDLTGRPRFVTARRA</sequence>
<keyword evidence="2 5" id="KW-0808">Transferase</keyword>
<evidence type="ECO:0000256" key="2">
    <source>
        <dbReference type="ARBA" id="ARBA00022679"/>
    </source>
</evidence>
<feature type="domain" description="Release factor glutamine methyltransferase N-terminal" evidence="7">
    <location>
        <begin position="25"/>
        <end position="92"/>
    </location>
</feature>
<dbReference type="HOGENOM" id="CLU_018398_4_0_11"/>
<dbReference type="InterPro" id="IPR029063">
    <property type="entry name" value="SAM-dependent_MTases_sf"/>
</dbReference>
<evidence type="ECO:0000256" key="3">
    <source>
        <dbReference type="ARBA" id="ARBA00022691"/>
    </source>
</evidence>
<dbReference type="InterPro" id="IPR050320">
    <property type="entry name" value="N5-glutamine_MTase"/>
</dbReference>
<dbReference type="PROSITE" id="PS00092">
    <property type="entry name" value="N6_MTASE"/>
    <property type="match status" value="1"/>
</dbReference>
<dbReference type="InterPro" id="IPR019874">
    <property type="entry name" value="RF_methyltr_PrmC"/>
</dbReference>
<comment type="function">
    <text evidence="5">Methylates the class 1 translation termination release factors RF1/PrfA and RF2/PrfB on the glutamine residue of the universally conserved GGQ motif.</text>
</comment>
<keyword evidence="9" id="KW-1185">Reference proteome</keyword>
<dbReference type="EC" id="2.1.1.297" evidence="5"/>
<dbReference type="InterPro" id="IPR007848">
    <property type="entry name" value="Small_mtfrase_dom"/>
</dbReference>
<dbReference type="InterPro" id="IPR004556">
    <property type="entry name" value="HemK-like"/>
</dbReference>
<reference evidence="8 9" key="1">
    <citation type="journal article" date="2012" name="Stand. Genomic Sci.">
        <title>Genome sequence of the soil bacterium Saccharomonospora azurea type strain (NA-128(T)).</title>
        <authorList>
            <person name="Klenk H.P."/>
            <person name="Held B."/>
            <person name="Lucas S."/>
            <person name="Lapidus A."/>
            <person name="Copeland A."/>
            <person name="Hammon N."/>
            <person name="Pitluck S."/>
            <person name="Goodwin L.A."/>
            <person name="Han C."/>
            <person name="Tapia R."/>
            <person name="Brambilla E.M."/>
            <person name="Potter G."/>
            <person name="Land M."/>
            <person name="Ivanova N."/>
            <person name="Rohde M."/>
            <person name="Goker M."/>
            <person name="Detter J.C."/>
            <person name="Kyrpides N.C."/>
            <person name="Woyke T."/>
        </authorList>
    </citation>
    <scope>NUCLEOTIDE SEQUENCE [LARGE SCALE GENOMIC DNA]</scope>
    <source>
        <strain evidence="8 9">NA-128</strain>
    </source>
</reference>
<feature type="domain" description="Methyltransferase small" evidence="6">
    <location>
        <begin position="126"/>
        <end position="214"/>
    </location>
</feature>
<dbReference type="NCBIfam" id="TIGR00536">
    <property type="entry name" value="hemK_fam"/>
    <property type="match status" value="1"/>
</dbReference>
<dbReference type="Pfam" id="PF05175">
    <property type="entry name" value="MTS"/>
    <property type="match status" value="1"/>
</dbReference>
<dbReference type="GO" id="GO:0102559">
    <property type="term" value="F:peptide chain release factor N(5)-glutamine methyltransferase activity"/>
    <property type="evidence" value="ECO:0007669"/>
    <property type="project" value="UniProtKB-EC"/>
</dbReference>
<keyword evidence="1 5" id="KW-0489">Methyltransferase</keyword>
<feature type="binding site" evidence="5">
    <location>
        <position position="210"/>
    </location>
    <ligand>
        <name>S-adenosyl-L-methionine</name>
        <dbReference type="ChEBI" id="CHEBI:59789"/>
    </ligand>
</feature>
<proteinExistence type="inferred from homology"/>
<dbReference type="AlphaFoldDB" id="H8GAV7"/>
<feature type="binding site" evidence="5">
    <location>
        <position position="160"/>
    </location>
    <ligand>
        <name>S-adenosyl-L-methionine</name>
        <dbReference type="ChEBI" id="CHEBI:59789"/>
    </ligand>
</feature>
<feature type="binding site" evidence="5">
    <location>
        <begin position="210"/>
        <end position="213"/>
    </location>
    <ligand>
        <name>substrate</name>
    </ligand>
</feature>
<dbReference type="NCBIfam" id="TIGR03534">
    <property type="entry name" value="RF_mod_PrmC"/>
    <property type="match status" value="1"/>
</dbReference>
<dbReference type="SUPFAM" id="SSF53335">
    <property type="entry name" value="S-adenosyl-L-methionine-dependent methyltransferases"/>
    <property type="match status" value="1"/>
</dbReference>
<dbReference type="Pfam" id="PF17827">
    <property type="entry name" value="PrmC_N"/>
    <property type="match status" value="1"/>
</dbReference>
<organism evidence="8 9">
    <name type="scientific">Saccharomonospora azurea NA-128</name>
    <dbReference type="NCBI Taxonomy" id="882081"/>
    <lineage>
        <taxon>Bacteria</taxon>
        <taxon>Bacillati</taxon>
        <taxon>Actinomycetota</taxon>
        <taxon>Actinomycetes</taxon>
        <taxon>Pseudonocardiales</taxon>
        <taxon>Pseudonocardiaceae</taxon>
        <taxon>Saccharomonospora</taxon>
    </lineage>
</organism>
<dbReference type="PANTHER" id="PTHR18895">
    <property type="entry name" value="HEMK METHYLTRANSFERASE"/>
    <property type="match status" value="1"/>
</dbReference>
<comment type="catalytic activity">
    <reaction evidence="4 5">
        <text>L-glutaminyl-[peptide chain release factor] + S-adenosyl-L-methionine = N(5)-methyl-L-glutaminyl-[peptide chain release factor] + S-adenosyl-L-homocysteine + H(+)</text>
        <dbReference type="Rhea" id="RHEA:42896"/>
        <dbReference type="Rhea" id="RHEA-COMP:10271"/>
        <dbReference type="Rhea" id="RHEA-COMP:10272"/>
        <dbReference type="ChEBI" id="CHEBI:15378"/>
        <dbReference type="ChEBI" id="CHEBI:30011"/>
        <dbReference type="ChEBI" id="CHEBI:57856"/>
        <dbReference type="ChEBI" id="CHEBI:59789"/>
        <dbReference type="ChEBI" id="CHEBI:61891"/>
        <dbReference type="EC" id="2.1.1.297"/>
    </reaction>
</comment>
<name>H8GAV7_9PSEU</name>
<evidence type="ECO:0000259" key="7">
    <source>
        <dbReference type="Pfam" id="PF17827"/>
    </source>
</evidence>
<dbReference type="Gene3D" id="3.40.50.150">
    <property type="entry name" value="Vaccinia Virus protein VP39"/>
    <property type="match status" value="1"/>
</dbReference>
<evidence type="ECO:0000256" key="1">
    <source>
        <dbReference type="ARBA" id="ARBA00022603"/>
    </source>
</evidence>
<keyword evidence="3 5" id="KW-0949">S-adenosyl-L-methionine</keyword>
<comment type="caution">
    <text evidence="5">Lacks conserved residue(s) required for the propagation of feature annotation.</text>
</comment>
<dbReference type="CDD" id="cd02440">
    <property type="entry name" value="AdoMet_MTases"/>
    <property type="match status" value="1"/>
</dbReference>
<dbReference type="InterPro" id="IPR040758">
    <property type="entry name" value="PrmC_N"/>
</dbReference>
<evidence type="ECO:0000313" key="8">
    <source>
        <dbReference type="EMBL" id="EHY88643.1"/>
    </source>
</evidence>
<evidence type="ECO:0000256" key="4">
    <source>
        <dbReference type="ARBA" id="ARBA00048391"/>
    </source>
</evidence>
<comment type="similarity">
    <text evidence="5">Belongs to the protein N5-glutamine methyltransferase family. PrmC subfamily.</text>
</comment>
<evidence type="ECO:0000259" key="6">
    <source>
        <dbReference type="Pfam" id="PF05175"/>
    </source>
</evidence>
<dbReference type="GO" id="GO:0003676">
    <property type="term" value="F:nucleic acid binding"/>
    <property type="evidence" value="ECO:0007669"/>
    <property type="project" value="InterPro"/>
</dbReference>
<dbReference type="GO" id="GO:0032259">
    <property type="term" value="P:methylation"/>
    <property type="evidence" value="ECO:0007669"/>
    <property type="project" value="UniProtKB-KW"/>
</dbReference>
<dbReference type="EMBL" id="CM001466">
    <property type="protein sequence ID" value="EHY88643.1"/>
    <property type="molecule type" value="Genomic_DNA"/>
</dbReference>
<dbReference type="HAMAP" id="MF_02126">
    <property type="entry name" value="RF_methyltr_PrmC"/>
    <property type="match status" value="1"/>
</dbReference>